<dbReference type="EMBL" id="JACEFO010001613">
    <property type="protein sequence ID" value="KAF8730797.1"/>
    <property type="molecule type" value="Genomic_DNA"/>
</dbReference>
<evidence type="ECO:0000313" key="2">
    <source>
        <dbReference type="Proteomes" id="UP000636709"/>
    </source>
</evidence>
<dbReference type="Proteomes" id="UP000636709">
    <property type="component" value="Unassembled WGS sequence"/>
</dbReference>
<dbReference type="OrthoDB" id="676302at2759"/>
<comment type="caution">
    <text evidence="1">The sequence shown here is derived from an EMBL/GenBank/DDBJ whole genome shotgun (WGS) entry which is preliminary data.</text>
</comment>
<name>A0A835KKL9_9POAL</name>
<keyword evidence="2" id="KW-1185">Reference proteome</keyword>
<reference evidence="1" key="1">
    <citation type="submission" date="2020-07" db="EMBL/GenBank/DDBJ databases">
        <title>Genome sequence and genetic diversity analysis of an under-domesticated orphan crop, white fonio (Digitaria exilis).</title>
        <authorList>
            <person name="Bennetzen J.L."/>
            <person name="Chen S."/>
            <person name="Ma X."/>
            <person name="Wang X."/>
            <person name="Yssel A.E.J."/>
            <person name="Chaluvadi S.R."/>
            <person name="Johnson M."/>
            <person name="Gangashetty P."/>
            <person name="Hamidou F."/>
            <person name="Sanogo M.D."/>
            <person name="Zwaenepoel A."/>
            <person name="Wallace J."/>
            <person name="Van De Peer Y."/>
            <person name="Van Deynze A."/>
        </authorList>
    </citation>
    <scope>NUCLEOTIDE SEQUENCE</scope>
    <source>
        <tissue evidence="1">Leaves</tissue>
    </source>
</reference>
<evidence type="ECO:0000313" key="1">
    <source>
        <dbReference type="EMBL" id="KAF8730797.1"/>
    </source>
</evidence>
<proteinExistence type="predicted"/>
<protein>
    <submittedName>
        <fullName evidence="1">Uncharacterized protein</fullName>
    </submittedName>
</protein>
<accession>A0A835KKL9</accession>
<organism evidence="1 2">
    <name type="scientific">Digitaria exilis</name>
    <dbReference type="NCBI Taxonomy" id="1010633"/>
    <lineage>
        <taxon>Eukaryota</taxon>
        <taxon>Viridiplantae</taxon>
        <taxon>Streptophyta</taxon>
        <taxon>Embryophyta</taxon>
        <taxon>Tracheophyta</taxon>
        <taxon>Spermatophyta</taxon>
        <taxon>Magnoliopsida</taxon>
        <taxon>Liliopsida</taxon>
        <taxon>Poales</taxon>
        <taxon>Poaceae</taxon>
        <taxon>PACMAD clade</taxon>
        <taxon>Panicoideae</taxon>
        <taxon>Panicodae</taxon>
        <taxon>Paniceae</taxon>
        <taxon>Anthephorinae</taxon>
        <taxon>Digitaria</taxon>
    </lineage>
</organism>
<gene>
    <name evidence="1" type="ORF">HU200_016660</name>
</gene>
<sequence length="94" mass="10557">MCDPLNSTPIFTPARDGLCCKAVRRVPGRDMLCIAQLLSPLERVKYSAVKICSFKDACDWTSSKVKAFQSSNNSYTTVEYIFVFDKLTNNNPLL</sequence>
<dbReference type="AlphaFoldDB" id="A0A835KKL9"/>